<keyword evidence="7" id="KW-0653">Protein transport</keyword>
<evidence type="ECO:0000313" key="12">
    <source>
        <dbReference type="Proteomes" id="UP000024329"/>
    </source>
</evidence>
<dbReference type="PANTHER" id="PTHR33446">
    <property type="entry name" value="PROTEIN TONB-RELATED"/>
    <property type="match status" value="1"/>
</dbReference>
<dbReference type="eggNOG" id="ENOG5032T23">
    <property type="taxonomic scope" value="Bacteria"/>
</dbReference>
<name>A0A031K3G2_9SPHN</name>
<dbReference type="RefSeq" id="WP_008829324.1">
    <property type="nucleotide sequence ID" value="NZ_JFYZ01000001.1"/>
</dbReference>
<evidence type="ECO:0000313" key="11">
    <source>
        <dbReference type="EMBL" id="EZP84496.1"/>
    </source>
</evidence>
<dbReference type="Gene3D" id="3.30.1150.10">
    <property type="match status" value="1"/>
</dbReference>
<evidence type="ECO:0000256" key="6">
    <source>
        <dbReference type="ARBA" id="ARBA00022692"/>
    </source>
</evidence>
<dbReference type="InterPro" id="IPR051045">
    <property type="entry name" value="TonB-dependent_transducer"/>
</dbReference>
<dbReference type="PATRIC" id="fig|158500.4.peg.258"/>
<organism evidence="11 12">
    <name type="scientific">Novosphingobium resinovorum</name>
    <dbReference type="NCBI Taxonomy" id="158500"/>
    <lineage>
        <taxon>Bacteria</taxon>
        <taxon>Pseudomonadati</taxon>
        <taxon>Pseudomonadota</taxon>
        <taxon>Alphaproteobacteria</taxon>
        <taxon>Sphingomonadales</taxon>
        <taxon>Sphingomonadaceae</taxon>
        <taxon>Novosphingobium</taxon>
    </lineage>
</organism>
<dbReference type="Pfam" id="PF03544">
    <property type="entry name" value="TonB_C"/>
    <property type="match status" value="1"/>
</dbReference>
<evidence type="ECO:0000256" key="7">
    <source>
        <dbReference type="ARBA" id="ARBA00022927"/>
    </source>
</evidence>
<evidence type="ECO:0000256" key="9">
    <source>
        <dbReference type="ARBA" id="ARBA00023136"/>
    </source>
</evidence>
<dbReference type="Proteomes" id="UP000024329">
    <property type="component" value="Unassembled WGS sequence"/>
</dbReference>
<dbReference type="InterPro" id="IPR037682">
    <property type="entry name" value="TonB_C"/>
</dbReference>
<dbReference type="Gene3D" id="3.30.2420.10">
    <property type="entry name" value="TonB"/>
    <property type="match status" value="1"/>
</dbReference>
<dbReference type="SUPFAM" id="SSF74653">
    <property type="entry name" value="TolA/TonB C-terminal domain"/>
    <property type="match status" value="2"/>
</dbReference>
<comment type="similarity">
    <text evidence="2">Belongs to the TonB family.</text>
</comment>
<reference evidence="11 12" key="1">
    <citation type="submission" date="2014-03" db="EMBL/GenBank/DDBJ databases">
        <title>Whole genome sequence of Novosphingobium resinovorum KF1.</title>
        <authorList>
            <person name="Gan H.M."/>
            <person name="Gan H.Y."/>
            <person name="Chew T.H."/>
            <person name="Savka M.A."/>
        </authorList>
    </citation>
    <scope>NUCLEOTIDE SEQUENCE [LARGE SCALE GENOMIC DNA]</scope>
    <source>
        <strain evidence="11 12">KF1</strain>
    </source>
</reference>
<evidence type="ECO:0000256" key="5">
    <source>
        <dbReference type="ARBA" id="ARBA00022519"/>
    </source>
</evidence>
<feature type="domain" description="TonB C-terminal" evidence="10">
    <location>
        <begin position="268"/>
        <end position="360"/>
    </location>
</feature>
<gene>
    <name evidence="11" type="ORF">BV97_00251</name>
</gene>
<accession>A0A031K3G2</accession>
<dbReference type="NCBIfam" id="TIGR01352">
    <property type="entry name" value="tonB_Cterm"/>
    <property type="match status" value="1"/>
</dbReference>
<sequence>MVAVALAVLMAVAAPPAVPPPPAVADEFRRSSERGLAAWTPGEVRCDGGALVSGAPLRRPLNTIGWRGPNAQQSVTLRFDIDASGRPVSITRGDARFVPNDDIAPALAASRFPSKAHSACSVTYAVAVAPFATAAVPDLVSYTVTPLNGRLPLPGWERIREGGNCADAPRPQPLVRALPDFAKLPGTPGMKEWALVTYDTDAGGKPVNVRIGTGTGNKALDAAAVKAMRESRFTGGARKGCSYPYWRQPEVLAAPPMPEKSAFPAGDKCPAGQDWASQPVLRFPQAYNRRRIEGWAVVSYDIAPWGAVGNAKVLAAQPSDDFGRQALQVIQSAKAAPSQEGRSGCIERIRFAIHPEAGDSDDAPDPIILGG</sequence>
<keyword evidence="6" id="KW-0812">Transmembrane</keyword>
<evidence type="ECO:0000256" key="3">
    <source>
        <dbReference type="ARBA" id="ARBA00022448"/>
    </source>
</evidence>
<keyword evidence="5" id="KW-0997">Cell inner membrane</keyword>
<comment type="caution">
    <text evidence="11">The sequence shown here is derived from an EMBL/GenBank/DDBJ whole genome shotgun (WGS) entry which is preliminary data.</text>
</comment>
<dbReference type="EMBL" id="JFYZ01000001">
    <property type="protein sequence ID" value="EZP84496.1"/>
    <property type="molecule type" value="Genomic_DNA"/>
</dbReference>
<evidence type="ECO:0000256" key="4">
    <source>
        <dbReference type="ARBA" id="ARBA00022475"/>
    </source>
</evidence>
<dbReference type="InterPro" id="IPR006260">
    <property type="entry name" value="TonB/TolA_C"/>
</dbReference>
<dbReference type="PROSITE" id="PS52015">
    <property type="entry name" value="TONB_CTD"/>
    <property type="match status" value="1"/>
</dbReference>
<protein>
    <submittedName>
        <fullName evidence="11">TonB domain protein</fullName>
    </submittedName>
</protein>
<proteinExistence type="inferred from homology"/>
<dbReference type="GO" id="GO:0005886">
    <property type="term" value="C:plasma membrane"/>
    <property type="evidence" value="ECO:0007669"/>
    <property type="project" value="UniProtKB-SubCell"/>
</dbReference>
<dbReference type="AlphaFoldDB" id="A0A031K3G2"/>
<dbReference type="GO" id="GO:0015031">
    <property type="term" value="P:protein transport"/>
    <property type="evidence" value="ECO:0007669"/>
    <property type="project" value="UniProtKB-KW"/>
</dbReference>
<evidence type="ECO:0000256" key="1">
    <source>
        <dbReference type="ARBA" id="ARBA00004383"/>
    </source>
</evidence>
<keyword evidence="8" id="KW-1133">Transmembrane helix</keyword>
<keyword evidence="9" id="KW-0472">Membrane</keyword>
<evidence type="ECO:0000259" key="10">
    <source>
        <dbReference type="PROSITE" id="PS52015"/>
    </source>
</evidence>
<dbReference type="GO" id="GO:0055085">
    <property type="term" value="P:transmembrane transport"/>
    <property type="evidence" value="ECO:0007669"/>
    <property type="project" value="InterPro"/>
</dbReference>
<keyword evidence="3" id="KW-0813">Transport</keyword>
<comment type="subcellular location">
    <subcellularLocation>
        <location evidence="1">Cell inner membrane</location>
        <topology evidence="1">Single-pass membrane protein</topology>
        <orientation evidence="1">Periplasmic side</orientation>
    </subcellularLocation>
</comment>
<evidence type="ECO:0000256" key="8">
    <source>
        <dbReference type="ARBA" id="ARBA00022989"/>
    </source>
</evidence>
<keyword evidence="4" id="KW-1003">Cell membrane</keyword>
<evidence type="ECO:0000256" key="2">
    <source>
        <dbReference type="ARBA" id="ARBA00006555"/>
    </source>
</evidence>